<evidence type="ECO:0000313" key="5">
    <source>
        <dbReference type="EMBL" id="MFD1672069.1"/>
    </source>
</evidence>
<name>A0ABW4J8R9_9LACO</name>
<gene>
    <name evidence="5" type="ORF">ACFQ5M_08175</name>
</gene>
<dbReference type="InterPro" id="IPR000524">
    <property type="entry name" value="Tscrpt_reg_HTH_GntR"/>
</dbReference>
<accession>A0ABW4J8R9</accession>
<dbReference type="InterPro" id="IPR036388">
    <property type="entry name" value="WH-like_DNA-bd_sf"/>
</dbReference>
<dbReference type="InterPro" id="IPR036390">
    <property type="entry name" value="WH_DNA-bd_sf"/>
</dbReference>
<dbReference type="SUPFAM" id="SSF48008">
    <property type="entry name" value="GntR ligand-binding domain-like"/>
    <property type="match status" value="1"/>
</dbReference>
<dbReference type="Pfam" id="PF00392">
    <property type="entry name" value="GntR"/>
    <property type="match status" value="1"/>
</dbReference>
<dbReference type="SMART" id="SM00345">
    <property type="entry name" value="HTH_GNTR"/>
    <property type="match status" value="1"/>
</dbReference>
<keyword evidence="3" id="KW-0804">Transcription</keyword>
<dbReference type="Gene3D" id="1.10.10.10">
    <property type="entry name" value="Winged helix-like DNA-binding domain superfamily/Winged helix DNA-binding domain"/>
    <property type="match status" value="1"/>
</dbReference>
<dbReference type="PANTHER" id="PTHR43537:SF5">
    <property type="entry name" value="UXU OPERON TRANSCRIPTIONAL REGULATOR"/>
    <property type="match status" value="1"/>
</dbReference>
<dbReference type="PROSITE" id="PS50949">
    <property type="entry name" value="HTH_GNTR"/>
    <property type="match status" value="1"/>
</dbReference>
<proteinExistence type="predicted"/>
<dbReference type="SMART" id="SM00895">
    <property type="entry name" value="FCD"/>
    <property type="match status" value="1"/>
</dbReference>
<comment type="caution">
    <text evidence="5">The sequence shown here is derived from an EMBL/GenBank/DDBJ whole genome shotgun (WGS) entry which is preliminary data.</text>
</comment>
<dbReference type="InterPro" id="IPR008920">
    <property type="entry name" value="TF_FadR/GntR_C"/>
</dbReference>
<keyword evidence="1" id="KW-0805">Transcription regulation</keyword>
<evidence type="ECO:0000256" key="2">
    <source>
        <dbReference type="ARBA" id="ARBA00023125"/>
    </source>
</evidence>
<dbReference type="EMBL" id="JBHTOP010000022">
    <property type="protein sequence ID" value="MFD1672069.1"/>
    <property type="molecule type" value="Genomic_DNA"/>
</dbReference>
<protein>
    <submittedName>
        <fullName evidence="5">GntR family transcriptional regulator</fullName>
    </submittedName>
</protein>
<dbReference type="Pfam" id="PF07729">
    <property type="entry name" value="FCD"/>
    <property type="match status" value="1"/>
</dbReference>
<dbReference type="InterPro" id="IPR011711">
    <property type="entry name" value="GntR_C"/>
</dbReference>
<dbReference type="Gene3D" id="1.20.120.530">
    <property type="entry name" value="GntR ligand-binding domain-like"/>
    <property type="match status" value="1"/>
</dbReference>
<feature type="domain" description="HTH gntR-type" evidence="4">
    <location>
        <begin position="18"/>
        <end position="85"/>
    </location>
</feature>
<evidence type="ECO:0000259" key="4">
    <source>
        <dbReference type="PROSITE" id="PS50949"/>
    </source>
</evidence>
<keyword evidence="6" id="KW-1185">Reference proteome</keyword>
<dbReference type="PANTHER" id="PTHR43537">
    <property type="entry name" value="TRANSCRIPTIONAL REGULATOR, GNTR FAMILY"/>
    <property type="match status" value="1"/>
</dbReference>
<evidence type="ECO:0000256" key="3">
    <source>
        <dbReference type="ARBA" id="ARBA00023163"/>
    </source>
</evidence>
<dbReference type="SUPFAM" id="SSF46785">
    <property type="entry name" value="Winged helix' DNA-binding domain"/>
    <property type="match status" value="1"/>
</dbReference>
<organism evidence="5 6">
    <name type="scientific">Agrilactobacillus yilanensis</name>
    <dbReference type="NCBI Taxonomy" id="2485997"/>
    <lineage>
        <taxon>Bacteria</taxon>
        <taxon>Bacillati</taxon>
        <taxon>Bacillota</taxon>
        <taxon>Bacilli</taxon>
        <taxon>Lactobacillales</taxon>
        <taxon>Lactobacillaceae</taxon>
        <taxon>Agrilactobacillus</taxon>
    </lineage>
</organism>
<sequence length="231" mass="26588">MKDYIDIIMAHMEVKPNQTLAEEVYLGMRKAIIQGHLLSGQRINEKEFSNRAHISRTPIRVALHRLADERLIEYVTNVGAVVSQITAEDVEEIFDIRIVLDRLATFKAAENMVQADFDRLNQLITQTEAFNAKGDVAAVIQGVENFNELIYEFSNMPHLVMIVGQLRDYLKRLRDVSLNGEARRVKALAEHRQIYELMLEKNRPELGQLLAEHLTYSKTFILSEMAQNIHE</sequence>
<evidence type="ECO:0000313" key="6">
    <source>
        <dbReference type="Proteomes" id="UP001597267"/>
    </source>
</evidence>
<keyword evidence="2" id="KW-0238">DNA-binding</keyword>
<evidence type="ECO:0000256" key="1">
    <source>
        <dbReference type="ARBA" id="ARBA00023015"/>
    </source>
</evidence>
<dbReference type="RefSeq" id="WP_125715491.1">
    <property type="nucleotide sequence ID" value="NZ_JBHTOP010000022.1"/>
</dbReference>
<dbReference type="Proteomes" id="UP001597267">
    <property type="component" value="Unassembled WGS sequence"/>
</dbReference>
<reference evidence="6" key="1">
    <citation type="journal article" date="2019" name="Int. J. Syst. Evol. Microbiol.">
        <title>The Global Catalogue of Microorganisms (GCM) 10K type strain sequencing project: providing services to taxonomists for standard genome sequencing and annotation.</title>
        <authorList>
            <consortium name="The Broad Institute Genomics Platform"/>
            <consortium name="The Broad Institute Genome Sequencing Center for Infectious Disease"/>
            <person name="Wu L."/>
            <person name="Ma J."/>
        </authorList>
    </citation>
    <scope>NUCLEOTIDE SEQUENCE [LARGE SCALE GENOMIC DNA]</scope>
    <source>
        <strain evidence="6">CCM 8896</strain>
    </source>
</reference>